<dbReference type="SFLD" id="SFLDG01067">
    <property type="entry name" value="SPASM/twitch_domain_containing"/>
    <property type="match status" value="1"/>
</dbReference>
<evidence type="ECO:0000256" key="1">
    <source>
        <dbReference type="ARBA" id="ARBA00001966"/>
    </source>
</evidence>
<dbReference type="Proteomes" id="UP000428328">
    <property type="component" value="Chromosome"/>
</dbReference>
<proteinExistence type="predicted"/>
<dbReference type="CDD" id="cd01335">
    <property type="entry name" value="Radical_SAM"/>
    <property type="match status" value="1"/>
</dbReference>
<gene>
    <name evidence="7" type="ORF">GM415_04315</name>
</gene>
<evidence type="ECO:0000259" key="6">
    <source>
        <dbReference type="PROSITE" id="PS51918"/>
    </source>
</evidence>
<dbReference type="InterPro" id="IPR013785">
    <property type="entry name" value="Aldolase_TIM"/>
</dbReference>
<dbReference type="InterPro" id="IPR007197">
    <property type="entry name" value="rSAM"/>
</dbReference>
<dbReference type="PANTHER" id="PTHR11228:SF7">
    <property type="entry name" value="PQQA PEPTIDE CYCLASE"/>
    <property type="match status" value="1"/>
</dbReference>
<dbReference type="GO" id="GO:0051536">
    <property type="term" value="F:iron-sulfur cluster binding"/>
    <property type="evidence" value="ECO:0007669"/>
    <property type="project" value="UniProtKB-KW"/>
</dbReference>
<dbReference type="Gene3D" id="3.20.20.70">
    <property type="entry name" value="Aldolase class I"/>
    <property type="match status" value="1"/>
</dbReference>
<dbReference type="EMBL" id="CP046400">
    <property type="protein sequence ID" value="QGY39376.1"/>
    <property type="molecule type" value="Genomic_DNA"/>
</dbReference>
<dbReference type="KEGG" id="psel:GM415_04315"/>
<name>A0A6I6J973_9BACT</name>
<accession>A0A6I6J973</accession>
<keyword evidence="2" id="KW-0949">S-adenosyl-L-methionine</keyword>
<evidence type="ECO:0000256" key="4">
    <source>
        <dbReference type="ARBA" id="ARBA00023004"/>
    </source>
</evidence>
<keyword evidence="5" id="KW-0411">Iron-sulfur</keyword>
<dbReference type="PANTHER" id="PTHR11228">
    <property type="entry name" value="RADICAL SAM DOMAIN PROTEIN"/>
    <property type="match status" value="1"/>
</dbReference>
<dbReference type="SFLD" id="SFLDG01386">
    <property type="entry name" value="main_SPASM_domain-containing"/>
    <property type="match status" value="1"/>
</dbReference>
<dbReference type="PROSITE" id="PS51918">
    <property type="entry name" value="RADICAL_SAM"/>
    <property type="match status" value="1"/>
</dbReference>
<sequence>MGLLYTKMKIFHYKDKLDSLPRDREILPPLHIRIKPTNRCNHNCGYCAYRAENLQLGQDMDTSDAIPREKMAEIVEDVIDMGVGAVTFSGGGEPFVYPHLLETATALKAGGVKVASLTNGSRLSGELSEFFAHEGTWLRVSLDGYDDESYARYRGVKQGAFSELMENMTAFKRLGGPCYLGVSLIVDSENQAHVRDLLFRLRDTGVDSVKVSPCIVDNDGARNNEYHRPFFEAVSKQVAEAKAALDAEDFLIYDAYHELDEKFGKPYASCPYCQILPVIGADLNLYPCQDKAYNLEEGLLGTLKDKRFRELWFSDKNRFFKIDPSVHCNHHCVANAKNLLVHEYLGADPEHMEFV</sequence>
<evidence type="ECO:0000313" key="8">
    <source>
        <dbReference type="Proteomes" id="UP000428328"/>
    </source>
</evidence>
<dbReference type="SFLD" id="SFLDS00029">
    <property type="entry name" value="Radical_SAM"/>
    <property type="match status" value="1"/>
</dbReference>
<dbReference type="SMART" id="SM00729">
    <property type="entry name" value="Elp3"/>
    <property type="match status" value="1"/>
</dbReference>
<dbReference type="InterPro" id="IPR050377">
    <property type="entry name" value="Radical_SAM_PqqE_MftC-like"/>
</dbReference>
<dbReference type="GO" id="GO:0003824">
    <property type="term" value="F:catalytic activity"/>
    <property type="evidence" value="ECO:0007669"/>
    <property type="project" value="InterPro"/>
</dbReference>
<dbReference type="InterPro" id="IPR058240">
    <property type="entry name" value="rSAM_sf"/>
</dbReference>
<keyword evidence="3" id="KW-0479">Metal-binding</keyword>
<dbReference type="Pfam" id="PF04055">
    <property type="entry name" value="Radical_SAM"/>
    <property type="match status" value="1"/>
</dbReference>
<dbReference type="InterPro" id="IPR006638">
    <property type="entry name" value="Elp3/MiaA/NifB-like_rSAM"/>
</dbReference>
<evidence type="ECO:0000256" key="3">
    <source>
        <dbReference type="ARBA" id="ARBA00022723"/>
    </source>
</evidence>
<dbReference type="AlphaFoldDB" id="A0A6I6J973"/>
<organism evidence="7 8">
    <name type="scientific">Pseudodesulfovibrio cashew</name>
    <dbReference type="NCBI Taxonomy" id="2678688"/>
    <lineage>
        <taxon>Bacteria</taxon>
        <taxon>Pseudomonadati</taxon>
        <taxon>Thermodesulfobacteriota</taxon>
        <taxon>Desulfovibrionia</taxon>
        <taxon>Desulfovibrionales</taxon>
        <taxon>Desulfovibrionaceae</taxon>
    </lineage>
</organism>
<keyword evidence="8" id="KW-1185">Reference proteome</keyword>
<evidence type="ECO:0000256" key="2">
    <source>
        <dbReference type="ARBA" id="ARBA00022691"/>
    </source>
</evidence>
<evidence type="ECO:0000256" key="5">
    <source>
        <dbReference type="ARBA" id="ARBA00023014"/>
    </source>
</evidence>
<reference evidence="7 8" key="1">
    <citation type="submission" date="2019-11" db="EMBL/GenBank/DDBJ databases">
        <authorList>
            <person name="Zheng R.K."/>
            <person name="Sun C.M."/>
        </authorList>
    </citation>
    <scope>NUCLEOTIDE SEQUENCE [LARGE SCALE GENOMIC DNA]</scope>
    <source>
        <strain evidence="7 8">SRB007</strain>
    </source>
</reference>
<feature type="domain" description="Radical SAM core" evidence="6">
    <location>
        <begin position="24"/>
        <end position="254"/>
    </location>
</feature>
<protein>
    <submittedName>
        <fullName evidence="7">Radical SAM protein</fullName>
    </submittedName>
</protein>
<comment type="cofactor">
    <cofactor evidence="1">
        <name>[4Fe-4S] cluster</name>
        <dbReference type="ChEBI" id="CHEBI:49883"/>
    </cofactor>
</comment>
<evidence type="ECO:0000313" key="7">
    <source>
        <dbReference type="EMBL" id="QGY39376.1"/>
    </source>
</evidence>
<dbReference type="GO" id="GO:0046872">
    <property type="term" value="F:metal ion binding"/>
    <property type="evidence" value="ECO:0007669"/>
    <property type="project" value="UniProtKB-KW"/>
</dbReference>
<keyword evidence="4" id="KW-0408">Iron</keyword>
<dbReference type="SUPFAM" id="SSF102114">
    <property type="entry name" value="Radical SAM enzymes"/>
    <property type="match status" value="1"/>
</dbReference>
<dbReference type="RefSeq" id="WP_158946602.1">
    <property type="nucleotide sequence ID" value="NZ_CP046400.1"/>
</dbReference>